<dbReference type="Pfam" id="PF03101">
    <property type="entry name" value="FAR1"/>
    <property type="match status" value="1"/>
</dbReference>
<keyword evidence="3" id="KW-1185">Reference proteome</keyword>
<dbReference type="PANTHER" id="PTHR46328:SF31">
    <property type="entry name" value="PROTEIN FAR1-RELATED SEQUENCE 5-LIKE"/>
    <property type="match status" value="1"/>
</dbReference>
<sequence>MAYYDAHAKSVGFVIRICNFHRSSLDGSLISRRILCNKEGFHVDKKAKRLEVRKLRAVTREGCKAMIMVRKEKSGTWHGSGPARSQDEKDKRVCELSVKLHRTKQRLSKCERLGAMLNDVQLHVDHPTAKTSKEHNLYSKLNILFERISHDTIKWSVPS</sequence>
<evidence type="ECO:0000313" key="2">
    <source>
        <dbReference type="EMBL" id="KAK6162261.1"/>
    </source>
</evidence>
<evidence type="ECO:0000313" key="3">
    <source>
        <dbReference type="Proteomes" id="UP001318860"/>
    </source>
</evidence>
<evidence type="ECO:0000259" key="1">
    <source>
        <dbReference type="Pfam" id="PF03101"/>
    </source>
</evidence>
<accession>A0ABR0XSR3</accession>
<feature type="domain" description="FAR1" evidence="1">
    <location>
        <begin position="3"/>
        <end position="78"/>
    </location>
</feature>
<dbReference type="PANTHER" id="PTHR46328">
    <property type="entry name" value="FAR-RED IMPAIRED RESPONSIVE (FAR1) FAMILY PROTEIN-RELATED"/>
    <property type="match status" value="1"/>
</dbReference>
<gene>
    <name evidence="2" type="ORF">DH2020_002102</name>
</gene>
<name>A0ABR0XSR3_REHGL</name>
<organism evidence="2 3">
    <name type="scientific">Rehmannia glutinosa</name>
    <name type="common">Chinese foxglove</name>
    <dbReference type="NCBI Taxonomy" id="99300"/>
    <lineage>
        <taxon>Eukaryota</taxon>
        <taxon>Viridiplantae</taxon>
        <taxon>Streptophyta</taxon>
        <taxon>Embryophyta</taxon>
        <taxon>Tracheophyta</taxon>
        <taxon>Spermatophyta</taxon>
        <taxon>Magnoliopsida</taxon>
        <taxon>eudicotyledons</taxon>
        <taxon>Gunneridae</taxon>
        <taxon>Pentapetalae</taxon>
        <taxon>asterids</taxon>
        <taxon>lamiids</taxon>
        <taxon>Lamiales</taxon>
        <taxon>Orobanchaceae</taxon>
        <taxon>Rehmannieae</taxon>
        <taxon>Rehmannia</taxon>
    </lineage>
</organism>
<dbReference type="EMBL" id="JABTTQ020000002">
    <property type="protein sequence ID" value="KAK6162261.1"/>
    <property type="molecule type" value="Genomic_DNA"/>
</dbReference>
<comment type="caution">
    <text evidence="2">The sequence shown here is derived from an EMBL/GenBank/DDBJ whole genome shotgun (WGS) entry which is preliminary data.</text>
</comment>
<dbReference type="Proteomes" id="UP001318860">
    <property type="component" value="Unassembled WGS sequence"/>
</dbReference>
<reference evidence="2 3" key="1">
    <citation type="journal article" date="2021" name="Comput. Struct. Biotechnol. J.">
        <title>De novo genome assembly of the potent medicinal plant Rehmannia glutinosa using nanopore technology.</title>
        <authorList>
            <person name="Ma L."/>
            <person name="Dong C."/>
            <person name="Song C."/>
            <person name="Wang X."/>
            <person name="Zheng X."/>
            <person name="Niu Y."/>
            <person name="Chen S."/>
            <person name="Feng W."/>
        </authorList>
    </citation>
    <scope>NUCLEOTIDE SEQUENCE [LARGE SCALE GENOMIC DNA]</scope>
    <source>
        <strain evidence="2">DH-2019</strain>
    </source>
</reference>
<proteinExistence type="predicted"/>
<dbReference type="InterPro" id="IPR004330">
    <property type="entry name" value="FAR1_DNA_bnd_dom"/>
</dbReference>
<protein>
    <recommendedName>
        <fullName evidence="1">FAR1 domain-containing protein</fullName>
    </recommendedName>
</protein>